<feature type="transmembrane region" description="Helical" evidence="15">
    <location>
        <begin position="167"/>
        <end position="193"/>
    </location>
</feature>
<feature type="transmembrane region" description="Helical" evidence="15">
    <location>
        <begin position="224"/>
        <end position="243"/>
    </location>
</feature>
<dbReference type="EMBL" id="FOZV01000008">
    <property type="protein sequence ID" value="SFS84843.1"/>
    <property type="molecule type" value="Genomic_DNA"/>
</dbReference>
<dbReference type="OrthoDB" id="9805682at2"/>
<accession>A0A1I6T6R0</accession>
<dbReference type="InterPro" id="IPR042094">
    <property type="entry name" value="T2SS_GspF_sf"/>
</dbReference>
<evidence type="ECO:0000256" key="3">
    <source>
        <dbReference type="ARBA" id="ARBA00005745"/>
    </source>
</evidence>
<gene>
    <name evidence="17" type="ORF">SAMN05192570_3013</name>
</gene>
<keyword evidence="18" id="KW-1185">Reference proteome</keyword>
<keyword evidence="10" id="KW-0653">Protein transport</keyword>
<keyword evidence="7 14" id="KW-0812">Transmembrane</keyword>
<organism evidence="17 18">
    <name type="scientific">Brevundimonas viscosa</name>
    <dbReference type="NCBI Taxonomy" id="871741"/>
    <lineage>
        <taxon>Bacteria</taxon>
        <taxon>Pseudomonadati</taxon>
        <taxon>Pseudomonadota</taxon>
        <taxon>Alphaproteobacteria</taxon>
        <taxon>Caulobacterales</taxon>
        <taxon>Caulobacteraceae</taxon>
        <taxon>Brevundimonas</taxon>
    </lineage>
</organism>
<protein>
    <recommendedName>
        <fullName evidence="13">General secretion pathway protein F</fullName>
    </recommendedName>
</protein>
<evidence type="ECO:0000259" key="16">
    <source>
        <dbReference type="Pfam" id="PF00482"/>
    </source>
</evidence>
<evidence type="ECO:0000256" key="1">
    <source>
        <dbReference type="ARBA" id="ARBA00002684"/>
    </source>
</evidence>
<evidence type="ECO:0000256" key="11">
    <source>
        <dbReference type="ARBA" id="ARBA00022989"/>
    </source>
</evidence>
<evidence type="ECO:0000313" key="18">
    <source>
        <dbReference type="Proteomes" id="UP000198788"/>
    </source>
</evidence>
<keyword evidence="11 15" id="KW-1133">Transmembrane helix</keyword>
<feature type="domain" description="Type II secretion system protein GspF" evidence="16">
    <location>
        <begin position="73"/>
        <end position="194"/>
    </location>
</feature>
<dbReference type="Pfam" id="PF00482">
    <property type="entry name" value="T2SSF"/>
    <property type="match status" value="2"/>
</dbReference>
<evidence type="ECO:0000256" key="9">
    <source>
        <dbReference type="ARBA" id="ARBA00022837"/>
    </source>
</evidence>
<dbReference type="PANTHER" id="PTHR30012:SF0">
    <property type="entry name" value="TYPE II SECRETION SYSTEM PROTEIN F-RELATED"/>
    <property type="match status" value="1"/>
</dbReference>
<keyword evidence="4 14" id="KW-0813">Transport</keyword>
<evidence type="ECO:0000256" key="2">
    <source>
        <dbReference type="ARBA" id="ARBA00004429"/>
    </source>
</evidence>
<dbReference type="InterPro" id="IPR003004">
    <property type="entry name" value="GspF/PilC"/>
</dbReference>
<dbReference type="GO" id="GO:0046872">
    <property type="term" value="F:metal ion binding"/>
    <property type="evidence" value="ECO:0007669"/>
    <property type="project" value="UniProtKB-KW"/>
</dbReference>
<feature type="domain" description="Type II secretion system protein GspF" evidence="16">
    <location>
        <begin position="275"/>
        <end position="396"/>
    </location>
</feature>
<keyword evidence="6" id="KW-0997">Cell inner membrane</keyword>
<dbReference type="STRING" id="871741.SAMN05192570_3013"/>
<sequence>MAVFDYVAADAGGRTVAGSLTAPDEAAARALLGRRRLLPLEVSVGGATTTTTSARPAVARGARLDARTLALTTRQLATLVSVAPVEEALRSIALQAERPAVRRVLEGVHGGVLEGRPLSDAMGLQGRAFPPLYRAMVAAGEASGALGPILERLADGLERDQQVRGKVITALVYPAVLAIVALGVIAALMTFVVPKVVDQFDSMNQTLPLLTRVVIGVSDLMRDWGWLGAVLLGLAGAVGGLALRNPGIRLQVDAAILRLPVVGRLTRDLHGAKMARTLSTMLAAGLPVLEGLAITARTVPNRALRAATERMVEAVREGGGLSAAMRVAGVFPPILVHMTASGESSGRLEPMLERAADYLEREFSTFTAVMLSLLEPAIIVVMGGVVAVIVLSILLPILQINTLALS</sequence>
<dbReference type="PRINTS" id="PR00812">
    <property type="entry name" value="BCTERIALGSPF"/>
</dbReference>
<dbReference type="FunFam" id="1.20.81.30:FF:000001">
    <property type="entry name" value="Type II secretion system protein F"/>
    <property type="match status" value="2"/>
</dbReference>
<evidence type="ECO:0000256" key="4">
    <source>
        <dbReference type="ARBA" id="ARBA00022448"/>
    </source>
</evidence>
<comment type="similarity">
    <text evidence="3 14">Belongs to the GSP F family.</text>
</comment>
<evidence type="ECO:0000256" key="10">
    <source>
        <dbReference type="ARBA" id="ARBA00022927"/>
    </source>
</evidence>
<dbReference type="GO" id="GO:0015627">
    <property type="term" value="C:type II protein secretion system complex"/>
    <property type="evidence" value="ECO:0007669"/>
    <property type="project" value="InterPro"/>
</dbReference>
<dbReference type="Gene3D" id="1.20.81.30">
    <property type="entry name" value="Type II secretion system (T2SS), domain F"/>
    <property type="match status" value="2"/>
</dbReference>
<evidence type="ECO:0000256" key="8">
    <source>
        <dbReference type="ARBA" id="ARBA00022723"/>
    </source>
</evidence>
<keyword evidence="9" id="KW-0106">Calcium</keyword>
<reference evidence="18" key="1">
    <citation type="submission" date="2016-10" db="EMBL/GenBank/DDBJ databases">
        <authorList>
            <person name="Varghese N."/>
            <person name="Submissions S."/>
        </authorList>
    </citation>
    <scope>NUCLEOTIDE SEQUENCE [LARGE SCALE GENOMIC DNA]</scope>
    <source>
        <strain evidence="18">CGMCC 1.10683</strain>
    </source>
</reference>
<name>A0A1I6T6R0_9CAUL</name>
<dbReference type="PANTHER" id="PTHR30012">
    <property type="entry name" value="GENERAL SECRETION PATHWAY PROTEIN"/>
    <property type="match status" value="1"/>
</dbReference>
<feature type="transmembrane region" description="Helical" evidence="15">
    <location>
        <begin position="377"/>
        <end position="398"/>
    </location>
</feature>
<keyword evidence="12 15" id="KW-0472">Membrane</keyword>
<dbReference type="PROSITE" id="PS00874">
    <property type="entry name" value="T2SP_F"/>
    <property type="match status" value="1"/>
</dbReference>
<comment type="subcellular location">
    <subcellularLocation>
        <location evidence="2 14">Cell inner membrane</location>
        <topology evidence="2 14">Multi-pass membrane protein</topology>
    </subcellularLocation>
</comment>
<evidence type="ECO:0000256" key="13">
    <source>
        <dbReference type="ARBA" id="ARBA00030750"/>
    </source>
</evidence>
<evidence type="ECO:0000256" key="7">
    <source>
        <dbReference type="ARBA" id="ARBA00022692"/>
    </source>
</evidence>
<dbReference type="AlphaFoldDB" id="A0A1I6T6R0"/>
<dbReference type="GO" id="GO:0005886">
    <property type="term" value="C:plasma membrane"/>
    <property type="evidence" value="ECO:0007669"/>
    <property type="project" value="UniProtKB-SubCell"/>
</dbReference>
<evidence type="ECO:0000256" key="6">
    <source>
        <dbReference type="ARBA" id="ARBA00022519"/>
    </source>
</evidence>
<comment type="function">
    <text evidence="1">Component of the type II secretion system inner membrane complex required for the energy-dependent secretion of extracellular factors such as proteases and toxins from the periplasm.</text>
</comment>
<evidence type="ECO:0000256" key="5">
    <source>
        <dbReference type="ARBA" id="ARBA00022475"/>
    </source>
</evidence>
<evidence type="ECO:0000256" key="15">
    <source>
        <dbReference type="SAM" id="Phobius"/>
    </source>
</evidence>
<dbReference type="InterPro" id="IPR018076">
    <property type="entry name" value="T2SS_GspF_dom"/>
</dbReference>
<evidence type="ECO:0000256" key="14">
    <source>
        <dbReference type="RuleBase" id="RU003923"/>
    </source>
</evidence>
<keyword evidence="8" id="KW-0479">Metal-binding</keyword>
<dbReference type="InterPro" id="IPR001992">
    <property type="entry name" value="T2SS_GspF/T4SS_PilC_CS"/>
</dbReference>
<keyword evidence="5" id="KW-1003">Cell membrane</keyword>
<dbReference type="InterPro" id="IPR011850">
    <property type="entry name" value="T2SS_GspF"/>
</dbReference>
<dbReference type="RefSeq" id="WP_092312686.1">
    <property type="nucleotide sequence ID" value="NZ_FOZV01000008.1"/>
</dbReference>
<dbReference type="NCBIfam" id="TIGR02120">
    <property type="entry name" value="GspF"/>
    <property type="match status" value="1"/>
</dbReference>
<proteinExistence type="inferred from homology"/>
<evidence type="ECO:0000256" key="12">
    <source>
        <dbReference type="ARBA" id="ARBA00023136"/>
    </source>
</evidence>
<evidence type="ECO:0000313" key="17">
    <source>
        <dbReference type="EMBL" id="SFS84843.1"/>
    </source>
</evidence>
<dbReference type="GO" id="GO:0015628">
    <property type="term" value="P:protein secretion by the type II secretion system"/>
    <property type="evidence" value="ECO:0007669"/>
    <property type="project" value="InterPro"/>
</dbReference>
<dbReference type="Proteomes" id="UP000198788">
    <property type="component" value="Unassembled WGS sequence"/>
</dbReference>